<dbReference type="RefSeq" id="WP_420905117.1">
    <property type="nucleotide sequence ID" value="NZ_BAAFGK010000004.1"/>
</dbReference>
<gene>
    <name evidence="1" type="ORF">SIID45300_01756</name>
</gene>
<evidence type="ECO:0000313" key="2">
    <source>
        <dbReference type="Proteomes" id="UP001628193"/>
    </source>
</evidence>
<protein>
    <submittedName>
        <fullName evidence="1">Uncharacterized protein</fullName>
    </submittedName>
</protein>
<accession>A0ABQ0C967</accession>
<comment type="caution">
    <text evidence="1">The sequence shown here is derived from an EMBL/GenBank/DDBJ whole genome shotgun (WGS) entry which is preliminary data.</text>
</comment>
<keyword evidence="2" id="KW-1185">Reference proteome</keyword>
<reference evidence="1 2" key="1">
    <citation type="submission" date="2024-09" db="EMBL/GenBank/DDBJ databases">
        <title>Draft genome sequence of Candidatus Magnetaquicoccaceae bacterium FCR-1.</title>
        <authorList>
            <person name="Shimoshige H."/>
            <person name="Shimamura S."/>
            <person name="Taoka A."/>
            <person name="Kobayashi H."/>
            <person name="Maekawa T."/>
        </authorList>
    </citation>
    <scope>NUCLEOTIDE SEQUENCE [LARGE SCALE GENOMIC DNA]</scope>
    <source>
        <strain evidence="1 2">FCR-1</strain>
    </source>
</reference>
<name>A0ABQ0C967_9PROT</name>
<proteinExistence type="predicted"/>
<dbReference type="EMBL" id="BAAFGK010000004">
    <property type="protein sequence ID" value="GAB0057428.1"/>
    <property type="molecule type" value="Genomic_DNA"/>
</dbReference>
<sequence>MSDSDKLDEVARVIGRLEARQEQMHETIKENASLLMDLDRRTGKLESSVKVGSAVIGGISAMVMSVGVDLAKSILKG</sequence>
<organism evidence="1 2">
    <name type="scientific">Candidatus Magnetaquiglobus chichijimensis</name>
    <dbReference type="NCBI Taxonomy" id="3141448"/>
    <lineage>
        <taxon>Bacteria</taxon>
        <taxon>Pseudomonadati</taxon>
        <taxon>Pseudomonadota</taxon>
        <taxon>Magnetococcia</taxon>
        <taxon>Magnetococcales</taxon>
        <taxon>Candidatus Magnetaquicoccaceae</taxon>
        <taxon>Candidatus Magnetaquiglobus</taxon>
    </lineage>
</organism>
<evidence type="ECO:0000313" key="1">
    <source>
        <dbReference type="EMBL" id="GAB0057428.1"/>
    </source>
</evidence>
<dbReference type="Proteomes" id="UP001628193">
    <property type="component" value="Unassembled WGS sequence"/>
</dbReference>